<feature type="transmembrane region" description="Helical" evidence="1">
    <location>
        <begin position="117"/>
        <end position="140"/>
    </location>
</feature>
<accession>A0ABM7KSM6</accession>
<evidence type="ECO:0000313" key="3">
    <source>
        <dbReference type="Proteomes" id="UP000467379"/>
    </source>
</evidence>
<protein>
    <submittedName>
        <fullName evidence="2">Uncharacterized protein</fullName>
    </submittedName>
</protein>
<feature type="transmembrane region" description="Helical" evidence="1">
    <location>
        <begin position="238"/>
        <end position="256"/>
    </location>
</feature>
<feature type="transmembrane region" description="Helical" evidence="1">
    <location>
        <begin position="152"/>
        <end position="173"/>
    </location>
</feature>
<feature type="transmembrane region" description="Helical" evidence="1">
    <location>
        <begin position="380"/>
        <end position="404"/>
    </location>
</feature>
<organism evidence="2 3">
    <name type="scientific">Mycobacterium branderi</name>
    <dbReference type="NCBI Taxonomy" id="43348"/>
    <lineage>
        <taxon>Bacteria</taxon>
        <taxon>Bacillati</taxon>
        <taxon>Actinomycetota</taxon>
        <taxon>Actinomycetes</taxon>
        <taxon>Mycobacteriales</taxon>
        <taxon>Mycobacteriaceae</taxon>
        <taxon>Mycobacterium</taxon>
    </lineage>
</organism>
<keyword evidence="1" id="KW-0812">Transmembrane</keyword>
<keyword evidence="3" id="KW-1185">Reference proteome</keyword>
<reference evidence="2 3" key="1">
    <citation type="journal article" date="2019" name="Emerg. Microbes Infect.">
        <title>Comprehensive subspecies identification of 175 nontuberculous mycobacteria species based on 7547 genomic profiles.</title>
        <authorList>
            <person name="Matsumoto Y."/>
            <person name="Kinjo T."/>
            <person name="Motooka D."/>
            <person name="Nabeya D."/>
            <person name="Jung N."/>
            <person name="Uechi K."/>
            <person name="Horii T."/>
            <person name="Iida T."/>
            <person name="Fujita J."/>
            <person name="Nakamura S."/>
        </authorList>
    </citation>
    <scope>NUCLEOTIDE SEQUENCE [LARGE SCALE GENOMIC DNA]</scope>
    <source>
        <strain evidence="2 3">JCM 12687</strain>
    </source>
</reference>
<feature type="transmembrane region" description="Helical" evidence="1">
    <location>
        <begin position="268"/>
        <end position="287"/>
    </location>
</feature>
<evidence type="ECO:0000313" key="2">
    <source>
        <dbReference type="EMBL" id="BBZ13965.1"/>
    </source>
</evidence>
<evidence type="ECO:0000256" key="1">
    <source>
        <dbReference type="SAM" id="Phobius"/>
    </source>
</evidence>
<proteinExistence type="predicted"/>
<name>A0ABM7KSM6_9MYCO</name>
<keyword evidence="1" id="KW-0472">Membrane</keyword>
<feature type="transmembrane region" description="Helical" evidence="1">
    <location>
        <begin position="322"/>
        <end position="342"/>
    </location>
</feature>
<sequence>MTLASPGWEGITVGLSVVAEPPARGAGLGQVIGLSIAAAVIALLMLWVGYAHRTHRISWLTRVSDRLADKFNRPSWVALPVLVFTTSIICALFGFIWDVSWHIGNGRDPGPLANPAHYFIVIGLFGIFLAGAIAVVLPFDKPGPAAVRITRDWYAPVGGVLMAGCGLYALIGFPLDDIWHRIFGQDVTLWGPTHLMMIGGAGFSLFAVLMLEYEGGRALPDTPAEGTYARDERPLINLLRYLSFGGLLIGMSVWQIEFDFGVPQFRLVFQPMLIAAAAAVGTVAARLTMGRGAAIIAALFAIALRGTVALLVGPILGAPINWFPLYLGPAVIVELLALTPLLRRPMLFGAVGGALVATIGLWLESLWIGAVYHYPWPVSLWGQALAMALPATVLTGICGAMLGMVLTGQRLPGRGIGIAVVALTVLVIGGAVANGLHIRVPKHDTATITLTDVPSPPGQRMVAADVQINPPTLVSDHPDWLTILSWQGRMQHHRGLYIDRLDKVGPGHYTTTEPVPVWGSWKTLLRVQDGYTMTAVPIYAPADDAIPAPEIPALASSTRPFVLEVSILQRERDPNVPAWLFTAGGIVVLIFTLMVISALTWGAGRINAADTAPTHPEEAAADRSPPQAA</sequence>
<dbReference type="Proteomes" id="UP000467379">
    <property type="component" value="Chromosome"/>
</dbReference>
<feature type="transmembrane region" description="Helical" evidence="1">
    <location>
        <begin position="416"/>
        <end position="436"/>
    </location>
</feature>
<gene>
    <name evidence="2" type="ORF">MBRA_41600</name>
</gene>
<feature type="transmembrane region" description="Helical" evidence="1">
    <location>
        <begin position="578"/>
        <end position="601"/>
    </location>
</feature>
<keyword evidence="1" id="KW-1133">Transmembrane helix</keyword>
<dbReference type="EMBL" id="AP022606">
    <property type="protein sequence ID" value="BBZ13965.1"/>
    <property type="molecule type" value="Genomic_DNA"/>
</dbReference>
<feature type="transmembrane region" description="Helical" evidence="1">
    <location>
        <begin position="76"/>
        <end position="97"/>
    </location>
</feature>
<feature type="transmembrane region" description="Helical" evidence="1">
    <location>
        <begin position="31"/>
        <end position="50"/>
    </location>
</feature>
<feature type="transmembrane region" description="Helical" evidence="1">
    <location>
        <begin position="193"/>
        <end position="211"/>
    </location>
</feature>
<feature type="transmembrane region" description="Helical" evidence="1">
    <location>
        <begin position="354"/>
        <end position="374"/>
    </location>
</feature>
<feature type="transmembrane region" description="Helical" evidence="1">
    <location>
        <begin position="294"/>
        <end position="316"/>
    </location>
</feature>